<organism evidence="2 3">
    <name type="scientific">Achromobacter agilis</name>
    <dbReference type="NCBI Taxonomy" id="1353888"/>
    <lineage>
        <taxon>Bacteria</taxon>
        <taxon>Pseudomonadati</taxon>
        <taxon>Pseudomonadota</taxon>
        <taxon>Betaproteobacteria</taxon>
        <taxon>Burkholderiales</taxon>
        <taxon>Alcaligenaceae</taxon>
        <taxon>Achromobacter</taxon>
    </lineage>
</organism>
<dbReference type="PANTHER" id="PTHR11614">
    <property type="entry name" value="PHOSPHOLIPASE-RELATED"/>
    <property type="match status" value="1"/>
</dbReference>
<evidence type="ECO:0000313" key="3">
    <source>
        <dbReference type="Proteomes" id="UP000289184"/>
    </source>
</evidence>
<dbReference type="InterPro" id="IPR029058">
    <property type="entry name" value="AB_hydrolase_fold"/>
</dbReference>
<dbReference type="SUPFAM" id="SSF53474">
    <property type="entry name" value="alpha/beta-Hydrolases"/>
    <property type="match status" value="1"/>
</dbReference>
<dbReference type="EC" id="3.1.1.23" evidence="2"/>
<dbReference type="Pfam" id="PF12146">
    <property type="entry name" value="Hydrolase_4"/>
    <property type="match status" value="1"/>
</dbReference>
<dbReference type="AlphaFoldDB" id="A0A446CMA6"/>
<reference evidence="2 3" key="1">
    <citation type="submission" date="2018-07" db="EMBL/GenBank/DDBJ databases">
        <authorList>
            <person name="Peeters C."/>
        </authorList>
    </citation>
    <scope>NUCLEOTIDE SEQUENCE [LARGE SCALE GENOMIC DNA]</scope>
    <source>
        <strain evidence="2 3">LMG 3411</strain>
    </source>
</reference>
<keyword evidence="3" id="KW-1185">Reference proteome</keyword>
<dbReference type="InterPro" id="IPR051044">
    <property type="entry name" value="MAG_DAG_Lipase"/>
</dbReference>
<dbReference type="InterPro" id="IPR022742">
    <property type="entry name" value="Hydrolase_4"/>
</dbReference>
<protein>
    <submittedName>
        <fullName evidence="2">Monoacylglycerol lipase</fullName>
        <ecNumber evidence="2">3.1.1.23</ecNumber>
    </submittedName>
</protein>
<keyword evidence="2" id="KW-0378">Hydrolase</keyword>
<dbReference type="Proteomes" id="UP000289184">
    <property type="component" value="Unassembled WGS sequence"/>
</dbReference>
<evidence type="ECO:0000313" key="2">
    <source>
        <dbReference type="EMBL" id="SSW69032.1"/>
    </source>
</evidence>
<proteinExistence type="predicted"/>
<dbReference type="EMBL" id="UFQB01000018">
    <property type="protein sequence ID" value="SSW69032.1"/>
    <property type="molecule type" value="Genomic_DNA"/>
</dbReference>
<dbReference type="Gene3D" id="3.40.50.1820">
    <property type="entry name" value="alpha/beta hydrolase"/>
    <property type="match status" value="1"/>
</dbReference>
<gene>
    <name evidence="2" type="ORF">AGI3411_03957</name>
</gene>
<feature type="domain" description="Serine aminopeptidase S33" evidence="1">
    <location>
        <begin position="48"/>
        <end position="274"/>
    </location>
</feature>
<sequence length="312" mass="33841">MVYSFRGSQKLSPISMTPAPDGTPLANYVWPSAPNVAPPIAGPGTPSIYLLHGLSEHAGRYDRLARWLTARGWTVGAHDHRGHGHSGGPPATLKRQDDLVVDAVGRLQAWTEAQGRPPIVLAHSLGALVAVRIALRGLADIDALVLSSPPFVVNVPLWVRRTLTWMSLHAPDLRVPHGLAPARISHDRAVVQAYRADPLVRRLMTGRLARFVDEGGRESLQEAPLLPCRTLLMVAGDDSIVAAEGSRQFAQRAPAELLTLRWYDTAWHEIFNETAPIADPVYADLDEWLARTAQALSLSPVLTPSAQEAGTP</sequence>
<accession>A0A446CMA6</accession>
<dbReference type="GO" id="GO:0047372">
    <property type="term" value="F:monoacylglycerol lipase activity"/>
    <property type="evidence" value="ECO:0007669"/>
    <property type="project" value="UniProtKB-EC"/>
</dbReference>
<evidence type="ECO:0000259" key="1">
    <source>
        <dbReference type="Pfam" id="PF12146"/>
    </source>
</evidence>
<name>A0A446CMA6_9BURK</name>